<name>A0AAJ7NAY6_9HYME</name>
<dbReference type="PANTHER" id="PTHR47412:SF1">
    <property type="entry name" value="FI01434P-RELATED"/>
    <property type="match status" value="1"/>
</dbReference>
<evidence type="ECO:0000313" key="2">
    <source>
        <dbReference type="RefSeq" id="XP_017886277.1"/>
    </source>
</evidence>
<evidence type="ECO:0000313" key="1">
    <source>
        <dbReference type="Proteomes" id="UP000694925"/>
    </source>
</evidence>
<reference evidence="2" key="1">
    <citation type="submission" date="2025-08" db="UniProtKB">
        <authorList>
            <consortium name="RefSeq"/>
        </authorList>
    </citation>
    <scope>IDENTIFICATION</scope>
    <source>
        <tissue evidence="2">Whole body</tissue>
    </source>
</reference>
<accession>A0AAJ7NAY6</accession>
<dbReference type="Proteomes" id="UP000694925">
    <property type="component" value="Unplaced"/>
</dbReference>
<dbReference type="AlphaFoldDB" id="A0AAJ7NAY6"/>
<gene>
    <name evidence="2" type="primary">LOC108628694</name>
</gene>
<dbReference type="GeneID" id="108628694"/>
<dbReference type="PANTHER" id="PTHR47412">
    <property type="entry name" value="FI01434P-RELATED"/>
    <property type="match status" value="1"/>
</dbReference>
<organism evidence="1 2">
    <name type="scientific">Ceratina calcarata</name>
    <dbReference type="NCBI Taxonomy" id="156304"/>
    <lineage>
        <taxon>Eukaryota</taxon>
        <taxon>Metazoa</taxon>
        <taxon>Ecdysozoa</taxon>
        <taxon>Arthropoda</taxon>
        <taxon>Hexapoda</taxon>
        <taxon>Insecta</taxon>
        <taxon>Pterygota</taxon>
        <taxon>Neoptera</taxon>
        <taxon>Endopterygota</taxon>
        <taxon>Hymenoptera</taxon>
        <taxon>Apocrita</taxon>
        <taxon>Aculeata</taxon>
        <taxon>Apoidea</taxon>
        <taxon>Anthophila</taxon>
        <taxon>Apidae</taxon>
        <taxon>Ceratina</taxon>
        <taxon>Zadontomerus</taxon>
    </lineage>
</organism>
<dbReference type="RefSeq" id="XP_017886277.1">
    <property type="nucleotide sequence ID" value="XM_018030788.2"/>
</dbReference>
<dbReference type="Pfam" id="PF13896">
    <property type="entry name" value="Glyco_transf_49"/>
    <property type="match status" value="1"/>
</dbReference>
<sequence length="121" mass="14563">MKPDPGKVKPLIFAKREFPHHRWEPLFIGTKTDPFYAEEMSWEGKQDKMSQMFEMCLLNYRLIILDGAFLVHTPGIKRKAVKTDRRRQDFFKIHEKKNARIYQRTIKQLLKRYPANRRCAP</sequence>
<keyword evidence="1" id="KW-1185">Reference proteome</keyword>
<dbReference type="KEGG" id="ccal:108628694"/>
<protein>
    <submittedName>
        <fullName evidence="2">Uncharacterized protein LOC108628694 isoform X1</fullName>
    </submittedName>
</protein>
<proteinExistence type="predicted"/>